<evidence type="ECO:0000259" key="3">
    <source>
        <dbReference type="PROSITE" id="PS50043"/>
    </source>
</evidence>
<reference evidence="4" key="2">
    <citation type="submission" date="2020-09" db="EMBL/GenBank/DDBJ databases">
        <authorList>
            <person name="Sun Q."/>
            <person name="Kim S."/>
        </authorList>
    </citation>
    <scope>NUCLEOTIDE SEQUENCE</scope>
    <source>
        <strain evidence="4">KCTC 12711</strain>
    </source>
</reference>
<comment type="caution">
    <text evidence="4">The sequence shown here is derived from an EMBL/GenBank/DDBJ whole genome shotgun (WGS) entry which is preliminary data.</text>
</comment>
<keyword evidence="5" id="KW-1185">Reference proteome</keyword>
<dbReference type="InterPro" id="IPR000792">
    <property type="entry name" value="Tscrpt_reg_LuxR_C"/>
</dbReference>
<dbReference type="PRINTS" id="PR00038">
    <property type="entry name" value="HTHLUXR"/>
</dbReference>
<evidence type="ECO:0000256" key="2">
    <source>
        <dbReference type="ARBA" id="ARBA00022840"/>
    </source>
</evidence>
<dbReference type="RefSeq" id="WP_189401090.1">
    <property type="nucleotide sequence ID" value="NZ_BMXA01000003.1"/>
</dbReference>
<dbReference type="EMBL" id="BMXA01000003">
    <property type="protein sequence ID" value="GHA12281.1"/>
    <property type="molecule type" value="Genomic_DNA"/>
</dbReference>
<dbReference type="InterPro" id="IPR011990">
    <property type="entry name" value="TPR-like_helical_dom_sf"/>
</dbReference>
<name>A0A918RTJ7_9GAMM</name>
<dbReference type="PROSITE" id="PS50043">
    <property type="entry name" value="HTH_LUXR_2"/>
    <property type="match status" value="1"/>
</dbReference>
<protein>
    <submittedName>
        <fullName evidence="4">LuxR family transcriptional regulator</fullName>
    </submittedName>
</protein>
<organism evidence="4 5">
    <name type="scientific">Arenicella chitinivorans</name>
    <dbReference type="NCBI Taxonomy" id="1329800"/>
    <lineage>
        <taxon>Bacteria</taxon>
        <taxon>Pseudomonadati</taxon>
        <taxon>Pseudomonadota</taxon>
        <taxon>Gammaproteobacteria</taxon>
        <taxon>Arenicellales</taxon>
        <taxon>Arenicellaceae</taxon>
        <taxon>Arenicella</taxon>
    </lineage>
</organism>
<feature type="domain" description="HTH luxR-type" evidence="3">
    <location>
        <begin position="808"/>
        <end position="873"/>
    </location>
</feature>
<dbReference type="PANTHER" id="PTHR16305">
    <property type="entry name" value="TESTICULAR SOLUBLE ADENYLYL CYCLASE"/>
    <property type="match status" value="1"/>
</dbReference>
<dbReference type="CDD" id="cd06170">
    <property type="entry name" value="LuxR_C_like"/>
    <property type="match status" value="1"/>
</dbReference>
<dbReference type="Gene3D" id="1.25.40.10">
    <property type="entry name" value="Tetratricopeptide repeat domain"/>
    <property type="match status" value="1"/>
</dbReference>
<dbReference type="InterPro" id="IPR036388">
    <property type="entry name" value="WH-like_DNA-bd_sf"/>
</dbReference>
<dbReference type="Proteomes" id="UP000614811">
    <property type="component" value="Unassembled WGS sequence"/>
</dbReference>
<dbReference type="Pfam" id="PF00196">
    <property type="entry name" value="GerE"/>
    <property type="match status" value="1"/>
</dbReference>
<dbReference type="SUPFAM" id="SSF48452">
    <property type="entry name" value="TPR-like"/>
    <property type="match status" value="1"/>
</dbReference>
<evidence type="ECO:0000313" key="5">
    <source>
        <dbReference type="Proteomes" id="UP000614811"/>
    </source>
</evidence>
<dbReference type="Gene3D" id="1.10.10.10">
    <property type="entry name" value="Winged helix-like DNA-binding domain superfamily/Winged helix DNA-binding domain"/>
    <property type="match status" value="1"/>
</dbReference>
<dbReference type="GO" id="GO:0003677">
    <property type="term" value="F:DNA binding"/>
    <property type="evidence" value="ECO:0007669"/>
    <property type="project" value="InterPro"/>
</dbReference>
<sequence length="881" mass="98334">MLLERHNELEQVLSACQRSANGHGNIVLIAGEAGIGKTTLLETARTELTSAHQVYWSACDPFLTPRPFGPLHDFAAEFASPVLPLLRNGALPTELFSTFYRTLETAKHPRILVIEDAHWADHGTLDLIKYLGRRIAFSACTLIISYRDDEVSEADPLSSVLTALPSGHTNRIILTPLSQTSVEQMASAAGKSIENLHQITSGNPFFVSEMLASELPSTHAVPASVQEAVNARIFRLVEKERLFLETMSLIPKALTTELLHALFGEEGETLALACVARKLLVVDSRGHFRFRHELARLGTQTRLPVNQQQRLHQRILSALQALDTDDLGSLVHHAAGSLDGNCVLRYAPQAAQRAATIGAHREAASYLTTALKFIDEAPTELAAQLYQDWAYEAGIALQIDDAVVQARRNAISLWRALGRNDKIGENLRWLSRLHWYRGESNEARHFADEAIKVYEALPESSDRAMAYSFRSQLDMLNDRMQDAIYFGQRALKLETKHPQAEVRVHALNNVGSALVLRGDHNGEPLLQESLELALKHGFHEHAARVYTNMSDYLVRFKQLEKAEQWVTDGIAYDTKYDLDSWTYYLVGIQAQLRLAQGRLEDAATIGLGVLNLNQLTLLMQLPALCVVAKAESRMGGPDVDHLLGLALKNAMATNEQQYIIPARLNLIENAWLHSMDSVAYEQLQILCTAAPDHYDFWVAGEIAVWLQRFEFSIPYHTAHQFARPHHLECQGDHTAAAQDWLDIGMPFEAALCLLTSDHSQQTEHLKSAHSMLDKLGAKAYTERARSIATSIGALNLLPKRRRSPNPNTRQHPLRLTKKEQQILALMADGLNNQEIAERLSRSKRTVESHVSSVLAKMGVKNRVGAMLRVQSEPWLLPPKSH</sequence>
<evidence type="ECO:0000313" key="4">
    <source>
        <dbReference type="EMBL" id="GHA12281.1"/>
    </source>
</evidence>
<dbReference type="InterPro" id="IPR041664">
    <property type="entry name" value="AAA_16"/>
</dbReference>
<dbReference type="SMART" id="SM00421">
    <property type="entry name" value="HTH_LUXR"/>
    <property type="match status" value="1"/>
</dbReference>
<keyword evidence="2" id="KW-0067">ATP-binding</keyword>
<dbReference type="GO" id="GO:0005524">
    <property type="term" value="F:ATP binding"/>
    <property type="evidence" value="ECO:0007669"/>
    <property type="project" value="UniProtKB-KW"/>
</dbReference>
<dbReference type="AlphaFoldDB" id="A0A918RTJ7"/>
<evidence type="ECO:0000256" key="1">
    <source>
        <dbReference type="ARBA" id="ARBA00022741"/>
    </source>
</evidence>
<dbReference type="InterPro" id="IPR027417">
    <property type="entry name" value="P-loop_NTPase"/>
</dbReference>
<dbReference type="GO" id="GO:0006355">
    <property type="term" value="P:regulation of DNA-templated transcription"/>
    <property type="evidence" value="ECO:0007669"/>
    <property type="project" value="InterPro"/>
</dbReference>
<reference evidence="4" key="1">
    <citation type="journal article" date="2014" name="Int. J. Syst. Evol. Microbiol.">
        <title>Complete genome sequence of Corynebacterium casei LMG S-19264T (=DSM 44701T), isolated from a smear-ripened cheese.</title>
        <authorList>
            <consortium name="US DOE Joint Genome Institute (JGI-PGF)"/>
            <person name="Walter F."/>
            <person name="Albersmeier A."/>
            <person name="Kalinowski J."/>
            <person name="Ruckert C."/>
        </authorList>
    </citation>
    <scope>NUCLEOTIDE SEQUENCE</scope>
    <source>
        <strain evidence="4">KCTC 12711</strain>
    </source>
</reference>
<dbReference type="Gene3D" id="3.40.50.300">
    <property type="entry name" value="P-loop containing nucleotide triphosphate hydrolases"/>
    <property type="match status" value="1"/>
</dbReference>
<dbReference type="InterPro" id="IPR016032">
    <property type="entry name" value="Sig_transdc_resp-reg_C-effctor"/>
</dbReference>
<dbReference type="PANTHER" id="PTHR16305:SF35">
    <property type="entry name" value="TRANSCRIPTIONAL ACTIVATOR DOMAIN"/>
    <property type="match status" value="1"/>
</dbReference>
<keyword evidence="1" id="KW-0547">Nucleotide-binding</keyword>
<dbReference type="GO" id="GO:0004016">
    <property type="term" value="F:adenylate cyclase activity"/>
    <property type="evidence" value="ECO:0007669"/>
    <property type="project" value="TreeGrafter"/>
</dbReference>
<proteinExistence type="predicted"/>
<dbReference type="GO" id="GO:0005737">
    <property type="term" value="C:cytoplasm"/>
    <property type="evidence" value="ECO:0007669"/>
    <property type="project" value="TreeGrafter"/>
</dbReference>
<dbReference type="PROSITE" id="PS00622">
    <property type="entry name" value="HTH_LUXR_1"/>
    <property type="match status" value="1"/>
</dbReference>
<accession>A0A918RTJ7</accession>
<dbReference type="Pfam" id="PF13191">
    <property type="entry name" value="AAA_16"/>
    <property type="match status" value="1"/>
</dbReference>
<dbReference type="SUPFAM" id="SSF52540">
    <property type="entry name" value="P-loop containing nucleoside triphosphate hydrolases"/>
    <property type="match status" value="1"/>
</dbReference>
<gene>
    <name evidence="4" type="ORF">GCM10008090_22710</name>
</gene>
<dbReference type="SUPFAM" id="SSF46894">
    <property type="entry name" value="C-terminal effector domain of the bipartite response regulators"/>
    <property type="match status" value="1"/>
</dbReference>